<evidence type="ECO:0000313" key="1">
    <source>
        <dbReference type="EMBL" id="KAH9501012.1"/>
    </source>
</evidence>
<sequence length="87" mass="10099">MYCNDVIHTTKPMAMLVSIITELQNSLPMSQKFWPKKSSSSSLTGNEEKLKQNFKLKKSKLFPFFPDANFLYFFSLAKIFASHSQWV</sequence>
<dbReference type="AlphaFoldDB" id="A0A922HNJ5"/>
<accession>A0A922HNJ5</accession>
<name>A0A922HNJ5_DERFA</name>
<evidence type="ECO:0000313" key="2">
    <source>
        <dbReference type="Proteomes" id="UP000790347"/>
    </source>
</evidence>
<organism evidence="1 2">
    <name type="scientific">Dermatophagoides farinae</name>
    <name type="common">American house dust mite</name>
    <dbReference type="NCBI Taxonomy" id="6954"/>
    <lineage>
        <taxon>Eukaryota</taxon>
        <taxon>Metazoa</taxon>
        <taxon>Ecdysozoa</taxon>
        <taxon>Arthropoda</taxon>
        <taxon>Chelicerata</taxon>
        <taxon>Arachnida</taxon>
        <taxon>Acari</taxon>
        <taxon>Acariformes</taxon>
        <taxon>Sarcoptiformes</taxon>
        <taxon>Astigmata</taxon>
        <taxon>Psoroptidia</taxon>
        <taxon>Analgoidea</taxon>
        <taxon>Pyroglyphidae</taxon>
        <taxon>Dermatophagoidinae</taxon>
        <taxon>Dermatophagoides</taxon>
    </lineage>
</organism>
<reference evidence="1" key="2">
    <citation type="journal article" date="2022" name="Res Sq">
        <title>Comparative Genomics Reveals Insights into the Divergent Evolution of Astigmatic Mites and Household Pest Adaptations.</title>
        <authorList>
            <person name="Xiong Q."/>
            <person name="Wan A.T.-Y."/>
            <person name="Liu X.-Y."/>
            <person name="Fung C.S.-H."/>
            <person name="Xiao X."/>
            <person name="Malainual N."/>
            <person name="Hou J."/>
            <person name="Wang L."/>
            <person name="Wang M."/>
            <person name="Yang K."/>
            <person name="Cui Y."/>
            <person name="Leung E."/>
            <person name="Nong W."/>
            <person name="Shin S.-K."/>
            <person name="Au S."/>
            <person name="Jeong K.Y."/>
            <person name="Chew F.T."/>
            <person name="Hui J."/>
            <person name="Leung T.F."/>
            <person name="Tungtrongchitr A."/>
            <person name="Zhong N."/>
            <person name="Liu Z."/>
            <person name="Tsui S."/>
        </authorList>
    </citation>
    <scope>NUCLEOTIDE SEQUENCE</scope>
    <source>
        <strain evidence="1">Derf</strain>
        <tissue evidence="1">Whole organism</tissue>
    </source>
</reference>
<protein>
    <submittedName>
        <fullName evidence="1">Uncharacterized protein</fullName>
    </submittedName>
</protein>
<proteinExistence type="predicted"/>
<reference evidence="1" key="1">
    <citation type="submission" date="2013-05" db="EMBL/GenBank/DDBJ databases">
        <authorList>
            <person name="Yim A.K.Y."/>
            <person name="Chan T.F."/>
            <person name="Ji K.M."/>
            <person name="Liu X.Y."/>
            <person name="Zhou J.W."/>
            <person name="Li R.Q."/>
            <person name="Yang K.Y."/>
            <person name="Li J."/>
            <person name="Li M."/>
            <person name="Law P.T.W."/>
            <person name="Wu Y.L."/>
            <person name="Cai Z.L."/>
            <person name="Qin H."/>
            <person name="Bao Y."/>
            <person name="Leung R.K.K."/>
            <person name="Ng P.K.S."/>
            <person name="Zou J."/>
            <person name="Zhong X.J."/>
            <person name="Ran P.X."/>
            <person name="Zhong N.S."/>
            <person name="Liu Z.G."/>
            <person name="Tsui S.K.W."/>
        </authorList>
    </citation>
    <scope>NUCLEOTIDE SEQUENCE</scope>
    <source>
        <strain evidence="1">Derf</strain>
        <tissue evidence="1">Whole organism</tissue>
    </source>
</reference>
<comment type="caution">
    <text evidence="1">The sequence shown here is derived from an EMBL/GenBank/DDBJ whole genome shotgun (WGS) entry which is preliminary data.</text>
</comment>
<gene>
    <name evidence="1" type="ORF">DERF_011884</name>
</gene>
<dbReference type="EMBL" id="ASGP02000006">
    <property type="protein sequence ID" value="KAH9501012.1"/>
    <property type="molecule type" value="Genomic_DNA"/>
</dbReference>
<keyword evidence="2" id="KW-1185">Reference proteome</keyword>
<dbReference type="Proteomes" id="UP000790347">
    <property type="component" value="Unassembled WGS sequence"/>
</dbReference>